<organism evidence="1 2">
    <name type="scientific">Pristionchus entomophagus</name>
    <dbReference type="NCBI Taxonomy" id="358040"/>
    <lineage>
        <taxon>Eukaryota</taxon>
        <taxon>Metazoa</taxon>
        <taxon>Ecdysozoa</taxon>
        <taxon>Nematoda</taxon>
        <taxon>Chromadorea</taxon>
        <taxon>Rhabditida</taxon>
        <taxon>Rhabditina</taxon>
        <taxon>Diplogasteromorpha</taxon>
        <taxon>Diplogasteroidea</taxon>
        <taxon>Neodiplogasteridae</taxon>
        <taxon>Pristionchus</taxon>
    </lineage>
</organism>
<comment type="caution">
    <text evidence="1">The sequence shown here is derived from an EMBL/GenBank/DDBJ whole genome shotgun (WGS) entry which is preliminary data.</text>
</comment>
<protein>
    <recommendedName>
        <fullName evidence="3">Methyltransferase</fullName>
    </recommendedName>
</protein>
<gene>
    <name evidence="1" type="ORF">PENTCL1PPCAC_15525</name>
</gene>
<dbReference type="InterPro" id="IPR052961">
    <property type="entry name" value="Oxido-Kinase-like_Enzymes"/>
</dbReference>
<feature type="non-terminal residue" evidence="1">
    <location>
        <position position="1"/>
    </location>
</feature>
<dbReference type="AlphaFoldDB" id="A0AAV5TCR4"/>
<evidence type="ECO:0008006" key="3">
    <source>
        <dbReference type="Google" id="ProtNLM"/>
    </source>
</evidence>
<proteinExistence type="predicted"/>
<dbReference type="InterPro" id="IPR012877">
    <property type="entry name" value="Dhs-27"/>
</dbReference>
<name>A0AAV5TCR4_9BILA</name>
<sequence>VLIICSHSSVLMSLPVECNGILETFVTWEEFESNLRSALRTKARLGASKTVLDIGEGIGFASRCGLITCDWVGAAEGEKLPKTVVLKIPSSLPFRKLNASLPAAQ</sequence>
<accession>A0AAV5TCR4</accession>
<keyword evidence="2" id="KW-1185">Reference proteome</keyword>
<dbReference type="Pfam" id="PF07914">
    <property type="entry name" value="DUF1679"/>
    <property type="match status" value="1"/>
</dbReference>
<dbReference type="Proteomes" id="UP001432027">
    <property type="component" value="Unassembled WGS sequence"/>
</dbReference>
<reference evidence="1" key="1">
    <citation type="submission" date="2023-10" db="EMBL/GenBank/DDBJ databases">
        <title>Genome assembly of Pristionchus species.</title>
        <authorList>
            <person name="Yoshida K."/>
            <person name="Sommer R.J."/>
        </authorList>
    </citation>
    <scope>NUCLEOTIDE SEQUENCE</scope>
    <source>
        <strain evidence="1">RS0144</strain>
    </source>
</reference>
<dbReference type="EMBL" id="BTSX01000004">
    <property type="protein sequence ID" value="GMS93350.1"/>
    <property type="molecule type" value="Genomic_DNA"/>
</dbReference>
<dbReference type="PANTHER" id="PTHR23020">
    <property type="entry name" value="UNCHARACTERIZED NUCLEAR HORMONE RECEPTOR-RELATED"/>
    <property type="match status" value="1"/>
</dbReference>
<feature type="non-terminal residue" evidence="1">
    <location>
        <position position="105"/>
    </location>
</feature>
<dbReference type="PANTHER" id="PTHR23020:SF8">
    <property type="entry name" value="CHK KINASE-LIKE DOMAIN-CONTAINING PROTEIN"/>
    <property type="match status" value="1"/>
</dbReference>
<evidence type="ECO:0000313" key="1">
    <source>
        <dbReference type="EMBL" id="GMS93350.1"/>
    </source>
</evidence>
<evidence type="ECO:0000313" key="2">
    <source>
        <dbReference type="Proteomes" id="UP001432027"/>
    </source>
</evidence>